<reference evidence="1 3" key="1">
    <citation type="submission" date="2015-03" db="EMBL/GenBank/DDBJ databases">
        <authorList>
            <person name="Hassan Y.I."/>
            <person name="Lepp D."/>
            <person name="Zhou T."/>
        </authorList>
    </citation>
    <scope>NUCLEOTIDE SEQUENCE [LARGE SCALE GENOMIC DNA]</scope>
    <source>
        <strain evidence="1 3">DSM 17137</strain>
    </source>
</reference>
<dbReference type="Proteomes" id="UP000184533">
    <property type="component" value="Unassembled WGS sequence"/>
</dbReference>
<gene>
    <name evidence="2" type="ORF">SAMN02745223_01377</name>
    <name evidence="1" type="ORF">VW29_02230</name>
</gene>
<proteinExistence type="predicted"/>
<reference evidence="2 4" key="2">
    <citation type="submission" date="2016-11" db="EMBL/GenBank/DDBJ databases">
        <authorList>
            <person name="Jaros S."/>
            <person name="Januszkiewicz K."/>
            <person name="Wedrychowicz H."/>
        </authorList>
    </citation>
    <scope>NUCLEOTIDE SEQUENCE [LARGE SCALE GENOMIC DNA]</scope>
    <source>
        <strain evidence="2 4">DSM 17137</strain>
    </source>
</reference>
<accession>A0A0F5LVK4</accession>
<sequence length="227" mass="24787">MEDLIGPAPTKDAIAVFDARTRSGQWADLKSVSPSEIRVLAGIDSPGFLYAGPDECTPRNADIILPENGGRVPVDLFPDEPSIGLQPRPGLWQANLGETQMEGCPAVLQGVFPVAGKLPAEMLEPRRLDFTPPFHPKQLPNADQIRGTWTATGEQKWQMNFDTVPGMDTQMPGGTKVTWDLTVISPSEMQHLSTVHVKLPDEMIAVLGSGKRDCRVYTTSAWVRLSD</sequence>
<dbReference type="EMBL" id="FQVC01000003">
    <property type="protein sequence ID" value="SHE90142.1"/>
    <property type="molecule type" value="Genomic_DNA"/>
</dbReference>
<evidence type="ECO:0000313" key="2">
    <source>
        <dbReference type="EMBL" id="SHE90142.1"/>
    </source>
</evidence>
<evidence type="ECO:0000313" key="1">
    <source>
        <dbReference type="EMBL" id="KKB86405.1"/>
    </source>
</evidence>
<name>A0A0F5LVK4_9HYPH</name>
<dbReference type="AlphaFoldDB" id="A0A0F5LVK4"/>
<organism evidence="1 3">
    <name type="scientific">Devosia limi DSM 17137</name>
    <dbReference type="NCBI Taxonomy" id="1121477"/>
    <lineage>
        <taxon>Bacteria</taxon>
        <taxon>Pseudomonadati</taxon>
        <taxon>Pseudomonadota</taxon>
        <taxon>Alphaproteobacteria</taxon>
        <taxon>Hyphomicrobiales</taxon>
        <taxon>Devosiaceae</taxon>
        <taxon>Devosia</taxon>
    </lineage>
</organism>
<dbReference type="PATRIC" id="fig|1121477.3.peg.1502"/>
<keyword evidence="3" id="KW-1185">Reference proteome</keyword>
<evidence type="ECO:0000313" key="3">
    <source>
        <dbReference type="Proteomes" id="UP000033608"/>
    </source>
</evidence>
<dbReference type="Proteomes" id="UP000033608">
    <property type="component" value="Unassembled WGS sequence"/>
</dbReference>
<protein>
    <submittedName>
        <fullName evidence="1">Uncharacterized protein</fullName>
    </submittedName>
</protein>
<dbReference type="EMBL" id="LAJF01000036">
    <property type="protein sequence ID" value="KKB86405.1"/>
    <property type="molecule type" value="Genomic_DNA"/>
</dbReference>
<evidence type="ECO:0000313" key="4">
    <source>
        <dbReference type="Proteomes" id="UP000184533"/>
    </source>
</evidence>